<feature type="region of interest" description="Disordered" evidence="1">
    <location>
        <begin position="1"/>
        <end position="23"/>
    </location>
</feature>
<feature type="domain" description="Sialidase" evidence="2">
    <location>
        <begin position="53"/>
        <end position="381"/>
    </location>
</feature>
<dbReference type="PANTHER" id="PTHR43752:SF2">
    <property type="entry name" value="BNR_ASP-BOX REPEAT FAMILY PROTEIN"/>
    <property type="match status" value="1"/>
</dbReference>
<dbReference type="InterPro" id="IPR036278">
    <property type="entry name" value="Sialidase_sf"/>
</dbReference>
<keyword evidence="4" id="KW-1185">Reference proteome</keyword>
<evidence type="ECO:0000256" key="1">
    <source>
        <dbReference type="SAM" id="MobiDB-lite"/>
    </source>
</evidence>
<dbReference type="Proteomes" id="UP000677537">
    <property type="component" value="Unassembled WGS sequence"/>
</dbReference>
<organism evidence="3 4">
    <name type="scientific">Roseomonas indoligenes</name>
    <dbReference type="NCBI Taxonomy" id="2820811"/>
    <lineage>
        <taxon>Bacteria</taxon>
        <taxon>Pseudomonadati</taxon>
        <taxon>Pseudomonadota</taxon>
        <taxon>Alphaproteobacteria</taxon>
        <taxon>Acetobacterales</taxon>
        <taxon>Roseomonadaceae</taxon>
        <taxon>Roseomonas</taxon>
    </lineage>
</organism>
<dbReference type="AlphaFoldDB" id="A0A940S5N8"/>
<dbReference type="SUPFAM" id="SSF50939">
    <property type="entry name" value="Sialidases"/>
    <property type="match status" value="1"/>
</dbReference>
<dbReference type="RefSeq" id="WP_209375368.1">
    <property type="nucleotide sequence ID" value="NZ_JAGIZA010000011.1"/>
</dbReference>
<comment type="caution">
    <text evidence="3">The sequence shown here is derived from an EMBL/GenBank/DDBJ whole genome shotgun (WGS) entry which is preliminary data.</text>
</comment>
<proteinExistence type="predicted"/>
<gene>
    <name evidence="3" type="ORF">J5Y10_17690</name>
</gene>
<dbReference type="EC" id="3.2.1.18" evidence="3"/>
<keyword evidence="3" id="KW-0326">Glycosidase</keyword>
<protein>
    <submittedName>
        <fullName evidence="3">Exo-alpha-sialidase</fullName>
        <ecNumber evidence="3">3.2.1.18</ecNumber>
    </submittedName>
</protein>
<reference evidence="3" key="1">
    <citation type="submission" date="2021-03" db="EMBL/GenBank/DDBJ databases">
        <authorList>
            <person name="So Y."/>
        </authorList>
    </citation>
    <scope>NUCLEOTIDE SEQUENCE</scope>
    <source>
        <strain evidence="3">SG15</strain>
    </source>
</reference>
<dbReference type="InterPro" id="IPR011040">
    <property type="entry name" value="Sialidase"/>
</dbReference>
<dbReference type="CDD" id="cd15482">
    <property type="entry name" value="Sialidase_non-viral"/>
    <property type="match status" value="1"/>
</dbReference>
<sequence length="404" mass="44454">MSAIATQGASPPPDFSANGRLAPHPGDAARVETFIPHATVQSHAANLTYLPNGDIACVWFGGTQEGVPDISVQFSRLAKGSDTWTQPEQLSDDPTRSEQNPLLFPAPDGTLWLIWTAQISGNQDTAIVRCRKSGDNGHSWGPTETLFGPREDGGTFMRQPMVVLENGDWLLPIWVCLTTPGKKWVGDKDYSAVKISSDQGKTWTEVAVPESEGCVHMSVLDMKNGSLVAFYRSRWADNVYVSRSTDLGRTWTAPERTELPNNNSSVQAVRLANGHIGMVYNESSAADAKERRTSLYDDIEGDEGDDRAEPVPVEGVRSTFWGVPRAPMTLAISTDGGRTWPYRRNLETGDGYCMTNNSRDKVNREFSYPTIMQSPDGALHIAYTYYRQAIKYVRVAESWTGAPA</sequence>
<dbReference type="EMBL" id="JAGIZA010000011">
    <property type="protein sequence ID" value="MBP0494621.1"/>
    <property type="molecule type" value="Genomic_DNA"/>
</dbReference>
<dbReference type="PANTHER" id="PTHR43752">
    <property type="entry name" value="BNR/ASP-BOX REPEAT FAMILY PROTEIN"/>
    <property type="match status" value="1"/>
</dbReference>
<evidence type="ECO:0000313" key="4">
    <source>
        <dbReference type="Proteomes" id="UP000677537"/>
    </source>
</evidence>
<accession>A0A940S5N8</accession>
<keyword evidence="3" id="KW-0378">Hydrolase</keyword>
<name>A0A940S5N8_9PROT</name>
<dbReference type="GO" id="GO:0004308">
    <property type="term" value="F:exo-alpha-sialidase activity"/>
    <property type="evidence" value="ECO:0007669"/>
    <property type="project" value="UniProtKB-EC"/>
</dbReference>
<dbReference type="Pfam" id="PF13088">
    <property type="entry name" value="BNR_2"/>
    <property type="match status" value="1"/>
</dbReference>
<evidence type="ECO:0000259" key="2">
    <source>
        <dbReference type="Pfam" id="PF13088"/>
    </source>
</evidence>
<dbReference type="Gene3D" id="2.120.10.10">
    <property type="match status" value="1"/>
</dbReference>
<evidence type="ECO:0000313" key="3">
    <source>
        <dbReference type="EMBL" id="MBP0494621.1"/>
    </source>
</evidence>